<sequence length="93" mass="10598">MEASVERESNHVGIKEWRRNGWLRGMGREKERGLRPWTPTGAFSLDHQGSYGMIGGETLLLIVLRLRTHLPISGSVTSQAYKGFLEHFLSHCY</sequence>
<evidence type="ECO:0000313" key="2">
    <source>
        <dbReference type="Proteomes" id="UP001152320"/>
    </source>
</evidence>
<reference evidence="1" key="1">
    <citation type="submission" date="2021-10" db="EMBL/GenBank/DDBJ databases">
        <title>Tropical sea cucumber genome reveals ecological adaptation and Cuvierian tubules defense mechanism.</title>
        <authorList>
            <person name="Chen T."/>
        </authorList>
    </citation>
    <scope>NUCLEOTIDE SEQUENCE</scope>
    <source>
        <strain evidence="1">Nanhai2018</strain>
        <tissue evidence="1">Muscle</tissue>
    </source>
</reference>
<dbReference type="AlphaFoldDB" id="A0A9Q1BL88"/>
<comment type="caution">
    <text evidence="1">The sequence shown here is derived from an EMBL/GenBank/DDBJ whole genome shotgun (WGS) entry which is preliminary data.</text>
</comment>
<dbReference type="Proteomes" id="UP001152320">
    <property type="component" value="Chromosome 15"/>
</dbReference>
<organism evidence="1 2">
    <name type="scientific">Holothuria leucospilota</name>
    <name type="common">Black long sea cucumber</name>
    <name type="synonym">Mertensiothuria leucospilota</name>
    <dbReference type="NCBI Taxonomy" id="206669"/>
    <lineage>
        <taxon>Eukaryota</taxon>
        <taxon>Metazoa</taxon>
        <taxon>Echinodermata</taxon>
        <taxon>Eleutherozoa</taxon>
        <taxon>Echinozoa</taxon>
        <taxon>Holothuroidea</taxon>
        <taxon>Aspidochirotacea</taxon>
        <taxon>Aspidochirotida</taxon>
        <taxon>Holothuriidae</taxon>
        <taxon>Holothuria</taxon>
    </lineage>
</organism>
<evidence type="ECO:0000313" key="1">
    <source>
        <dbReference type="EMBL" id="KAJ8028717.1"/>
    </source>
</evidence>
<dbReference type="EMBL" id="JAIZAY010000015">
    <property type="protein sequence ID" value="KAJ8028717.1"/>
    <property type="molecule type" value="Genomic_DNA"/>
</dbReference>
<gene>
    <name evidence="1" type="ORF">HOLleu_31033</name>
</gene>
<keyword evidence="2" id="KW-1185">Reference proteome</keyword>
<name>A0A9Q1BL88_HOLLE</name>
<proteinExistence type="predicted"/>
<protein>
    <submittedName>
        <fullName evidence="1">Uncharacterized protein</fullName>
    </submittedName>
</protein>
<accession>A0A9Q1BL88</accession>